<comment type="similarity">
    <text evidence="1">Belongs to the glycosyltransferase 2 family.</text>
</comment>
<dbReference type="GO" id="GO:0016757">
    <property type="term" value="F:glycosyltransferase activity"/>
    <property type="evidence" value="ECO:0007669"/>
    <property type="project" value="UniProtKB-KW"/>
</dbReference>
<gene>
    <name evidence="6" type="ORF">B0H41_005225</name>
    <name evidence="5" type="ORF">HF849_01175</name>
</gene>
<evidence type="ECO:0000256" key="3">
    <source>
        <dbReference type="ARBA" id="ARBA00022679"/>
    </source>
</evidence>
<dbReference type="PANTHER" id="PTHR43630">
    <property type="entry name" value="POLY-BETA-1,6-N-ACETYL-D-GLUCOSAMINE SYNTHASE"/>
    <property type="match status" value="1"/>
</dbReference>
<dbReference type="InterPro" id="IPR029044">
    <property type="entry name" value="Nucleotide-diphossugar_trans"/>
</dbReference>
<dbReference type="Pfam" id="PF13641">
    <property type="entry name" value="Glyco_tranf_2_3"/>
    <property type="match status" value="1"/>
</dbReference>
<evidence type="ECO:0000313" key="6">
    <source>
        <dbReference type="EMBL" id="NRT91546.1"/>
    </source>
</evidence>
<dbReference type="EMBL" id="JABSWW010000001">
    <property type="protein sequence ID" value="NRT91546.1"/>
    <property type="molecule type" value="Genomic_DNA"/>
</dbReference>
<dbReference type="AlphaFoldDB" id="A0A1W7M088"/>
<feature type="transmembrane region" description="Helical" evidence="4">
    <location>
        <begin position="26"/>
        <end position="45"/>
    </location>
</feature>
<keyword evidence="4" id="KW-0812">Transmembrane</keyword>
<feature type="transmembrane region" description="Helical" evidence="4">
    <location>
        <begin position="343"/>
        <end position="367"/>
    </location>
</feature>
<dbReference type="EMBL" id="JABAGD010000001">
    <property type="protein sequence ID" value="NMF03367.1"/>
    <property type="molecule type" value="Genomic_DNA"/>
</dbReference>
<reference evidence="5 7" key="1">
    <citation type="submission" date="2020-04" db="EMBL/GenBank/DDBJ databases">
        <authorList>
            <person name="Hitch T.C.A."/>
            <person name="Wylensek D."/>
            <person name="Clavel T."/>
        </authorList>
    </citation>
    <scope>NUCLEOTIDE SEQUENCE [LARGE SCALE GENOMIC DNA]</scope>
    <source>
        <strain evidence="5 7">WB01_NA02</strain>
    </source>
</reference>
<dbReference type="Proteomes" id="UP000587880">
    <property type="component" value="Unassembled WGS sequence"/>
</dbReference>
<dbReference type="CDD" id="cd06423">
    <property type="entry name" value="CESA_like"/>
    <property type="match status" value="1"/>
</dbReference>
<feature type="transmembrane region" description="Helical" evidence="4">
    <location>
        <begin position="51"/>
        <end position="70"/>
    </location>
</feature>
<proteinExistence type="inferred from homology"/>
<dbReference type="Proteomes" id="UP001193748">
    <property type="component" value="Unassembled WGS sequence"/>
</dbReference>
<feature type="transmembrane region" description="Helical" evidence="4">
    <location>
        <begin position="373"/>
        <end position="396"/>
    </location>
</feature>
<evidence type="ECO:0000256" key="2">
    <source>
        <dbReference type="ARBA" id="ARBA00022676"/>
    </source>
</evidence>
<keyword evidence="2 6" id="KW-0328">Glycosyltransferase</keyword>
<reference evidence="6" key="2">
    <citation type="submission" date="2020-05" db="EMBL/GenBank/DDBJ databases">
        <authorList>
            <person name="Brown S."/>
            <person name="Huntemann M."/>
            <person name="Clum A."/>
            <person name="Spunde A."/>
            <person name="Palaniappan K."/>
            <person name="Ritter S."/>
            <person name="Mikhailova N."/>
            <person name="Chen I.-M."/>
            <person name="Stamatis D."/>
            <person name="Reddy T."/>
            <person name="O'Malley R."/>
            <person name="Daum C."/>
            <person name="Shapiro N."/>
            <person name="Ivanova N."/>
            <person name="Kyrpides N."/>
            <person name="Woyke T."/>
        </authorList>
    </citation>
    <scope>NUCLEOTIDE SEQUENCE</scope>
    <source>
        <strain evidence="6">DJ080</strain>
    </source>
</reference>
<evidence type="ECO:0000313" key="5">
    <source>
        <dbReference type="EMBL" id="NMF03367.1"/>
    </source>
</evidence>
<feature type="transmembrane region" description="Helical" evidence="4">
    <location>
        <begin position="417"/>
        <end position="437"/>
    </location>
</feature>
<dbReference type="EC" id="2.4.-.-" evidence="6"/>
<accession>A0A1W7M088</accession>
<keyword evidence="4" id="KW-1133">Transmembrane helix</keyword>
<sequence>MDKIANEQIKQTKTKRKLYVSVKAKFIISIFFALIWLSISIYFSIPWVKSLAIHVTLPISLLIVIGIAYIPGYMNAFMVSSLLLDRQPALKLNDIGIPVTVLIACYNEEKSIGNTLRYISMQEYNGIIKIIVIDNNSNDKTAEMALKAGKEMNLNLKVIQEPKPGKNFALTTAIDYVDTEYVLTLDADTLLHKVAIKNIVSRILSAPDDVCAIAGTVLVRNGRSTLLAKIQEWDYFLGIASIKRLQGLFQGTLVAQGAFSLYKTDAIKQVGGWPDAIGEDIVLTWKFLGNKWKVYFEPLAVAFTEVPELLKHFYRQRSRWARGMVEALKVIKPWRQPLYTVKYLTSCNLVMPYLDFVYTFVWIPGLFLAFFGYYWIVGLTTLFVLPLAMLQNYILYRYQKGVFSSLNLKIRKNNFGFIIYVLFYQMLMSPISVAGYLQEFFSLKRVWK</sequence>
<dbReference type="RefSeq" id="WP_077845288.1">
    <property type="nucleotide sequence ID" value="NZ_JABAGD010000001.1"/>
</dbReference>
<evidence type="ECO:0000256" key="1">
    <source>
        <dbReference type="ARBA" id="ARBA00006739"/>
    </source>
</evidence>
<evidence type="ECO:0000256" key="4">
    <source>
        <dbReference type="SAM" id="Phobius"/>
    </source>
</evidence>
<comment type="caution">
    <text evidence="5">The sequence shown here is derived from an EMBL/GenBank/DDBJ whole genome shotgun (WGS) entry which is preliminary data.</text>
</comment>
<dbReference type="PANTHER" id="PTHR43630:SF1">
    <property type="entry name" value="POLY-BETA-1,6-N-ACETYL-D-GLUCOSAMINE SYNTHASE"/>
    <property type="match status" value="1"/>
</dbReference>
<name>A0A1W7M088_CLOBE</name>
<dbReference type="Gene3D" id="3.90.550.10">
    <property type="entry name" value="Spore Coat Polysaccharide Biosynthesis Protein SpsA, Chain A"/>
    <property type="match status" value="1"/>
</dbReference>
<evidence type="ECO:0000313" key="7">
    <source>
        <dbReference type="Proteomes" id="UP000587880"/>
    </source>
</evidence>
<protein>
    <submittedName>
        <fullName evidence="6">Biofilm PGA synthesis N-glycosyltransferase PgaC</fullName>
        <ecNumber evidence="6">2.4.-.-</ecNumber>
    </submittedName>
    <submittedName>
        <fullName evidence="5">Glycosyltransferase family 2 protein</fullName>
    </submittedName>
</protein>
<organism evidence="5 7">
    <name type="scientific">Clostridium beijerinckii</name>
    <name type="common">Clostridium MP</name>
    <dbReference type="NCBI Taxonomy" id="1520"/>
    <lineage>
        <taxon>Bacteria</taxon>
        <taxon>Bacillati</taxon>
        <taxon>Bacillota</taxon>
        <taxon>Clostridia</taxon>
        <taxon>Eubacteriales</taxon>
        <taxon>Clostridiaceae</taxon>
        <taxon>Clostridium</taxon>
    </lineage>
</organism>
<keyword evidence="4" id="KW-0472">Membrane</keyword>
<dbReference type="SUPFAM" id="SSF53448">
    <property type="entry name" value="Nucleotide-diphospho-sugar transferases"/>
    <property type="match status" value="1"/>
</dbReference>
<reference evidence="6" key="3">
    <citation type="journal article" date="2022" name="Nat. Biotechnol.">
        <title>Carbon-negative production of acetone and isopropanol by gas fermentation at industrial pilot scale.</title>
        <authorList>
            <person name="Liew F.E."/>
            <person name="Nogle R."/>
            <person name="Abdalla T."/>
            <person name="Rasor B.J."/>
            <person name="Canter C."/>
            <person name="Jensen R.O."/>
            <person name="Wang L."/>
            <person name="Strutz J."/>
            <person name="Chirania P."/>
            <person name="De Tissera S."/>
            <person name="Mueller A.P."/>
            <person name="Ruan Z."/>
            <person name="Gao A."/>
            <person name="Tran L."/>
            <person name="Engle N.L."/>
            <person name="Bromley J.C."/>
            <person name="Daniell J."/>
            <person name="Conrado R."/>
            <person name="Tschaplinski T.J."/>
            <person name="Giannone R.J."/>
            <person name="Hettich R.L."/>
            <person name="Karim A.S."/>
            <person name="Simpson S.D."/>
            <person name="Brown S.D."/>
            <person name="Leang C."/>
            <person name="Jewett M.C."/>
            <person name="Kopke M."/>
        </authorList>
    </citation>
    <scope>NUCLEOTIDE SEQUENCE</scope>
    <source>
        <strain evidence="6">DJ080</strain>
    </source>
</reference>
<keyword evidence="3 5" id="KW-0808">Transferase</keyword>